<keyword evidence="1" id="KW-0862">Zinc</keyword>
<dbReference type="InterPro" id="IPR001878">
    <property type="entry name" value="Znf_CCHC"/>
</dbReference>
<keyword evidence="1" id="KW-0479">Metal-binding</keyword>
<organism evidence="4 5">
    <name type="scientific">Penicillium camemberti (strain FM 013)</name>
    <dbReference type="NCBI Taxonomy" id="1429867"/>
    <lineage>
        <taxon>Eukaryota</taxon>
        <taxon>Fungi</taxon>
        <taxon>Dikarya</taxon>
        <taxon>Ascomycota</taxon>
        <taxon>Pezizomycotina</taxon>
        <taxon>Eurotiomycetes</taxon>
        <taxon>Eurotiomycetidae</taxon>
        <taxon>Eurotiales</taxon>
        <taxon>Aspergillaceae</taxon>
        <taxon>Penicillium</taxon>
    </lineage>
</organism>
<evidence type="ECO:0000259" key="3">
    <source>
        <dbReference type="PROSITE" id="PS50158"/>
    </source>
</evidence>
<keyword evidence="1" id="KW-0863">Zinc-finger</keyword>
<feature type="region of interest" description="Disordered" evidence="2">
    <location>
        <begin position="1"/>
        <end position="47"/>
    </location>
</feature>
<accession>A0A0G4PVB2</accession>
<feature type="domain" description="CCHC-type" evidence="3">
    <location>
        <begin position="348"/>
        <end position="364"/>
    </location>
</feature>
<name>A0A0G4PVB2_PENC3</name>
<reference evidence="4 5" key="1">
    <citation type="journal article" date="2014" name="Nat. Commun.">
        <title>Multiple recent horizontal transfers of a large genomic region in cheese making fungi.</title>
        <authorList>
            <person name="Cheeseman K."/>
            <person name="Ropars J."/>
            <person name="Renault P."/>
            <person name="Dupont J."/>
            <person name="Gouzy J."/>
            <person name="Branca A."/>
            <person name="Abraham A.L."/>
            <person name="Ceppi M."/>
            <person name="Conseiller E."/>
            <person name="Debuchy R."/>
            <person name="Malagnac F."/>
            <person name="Goarin A."/>
            <person name="Silar P."/>
            <person name="Lacoste S."/>
            <person name="Sallet E."/>
            <person name="Bensimon A."/>
            <person name="Giraud T."/>
            <person name="Brygoo Y."/>
        </authorList>
    </citation>
    <scope>NUCLEOTIDE SEQUENCE [LARGE SCALE GENOMIC DNA]</scope>
    <source>
        <strain evidence="5">FM 013</strain>
    </source>
</reference>
<protein>
    <submittedName>
        <fullName evidence="4">Zinc finger, CCHC-type</fullName>
    </submittedName>
</protein>
<dbReference type="GO" id="GO:0008270">
    <property type="term" value="F:zinc ion binding"/>
    <property type="evidence" value="ECO:0007669"/>
    <property type="project" value="UniProtKB-KW"/>
</dbReference>
<dbReference type="PROSITE" id="PS50158">
    <property type="entry name" value="ZF_CCHC"/>
    <property type="match status" value="1"/>
</dbReference>
<gene>
    <name evidence="4" type="ORF">PCAMFM013_S048g000003</name>
</gene>
<evidence type="ECO:0000256" key="1">
    <source>
        <dbReference type="PROSITE-ProRule" id="PRU00047"/>
    </source>
</evidence>
<sequence length="412" mass="45937">MADPHAGAPGPPRTTTRGTAVTDAPENLDSTNAPRTRRQARLSDGYPNAARAITEITSSVDSSGRVTTRDIWRMIDGLKETIAYQTELIQSTKDELLEVKHDQNVLQTQNEKLHEEVRALRAQIDALPSTPVAKSWAAVAASHPPLQPNHQHIDKDRNCVRISTQRSFVDPRDNDMSDQNNFGRYLPTETANTHIRTALLSTPSTQDAQVAGVGTTKTGYVIRFKDPESAEAARNNSEWLNELGNNTKLVKPRFGVVVHRTPTDDFDLENANAQAIEKIMEENELTGRGFQIEEIAWLKKKDKALGKFASLGIWFDTAEGTDFILENGFIVGQRFIGSVERCELKRKRCFRCQRFGHFAWSCKETPRCGHCAGQHERERCPPGVRARCLDCGGDHPTSDRQCLTPATFSSQC</sequence>
<dbReference type="Proteomes" id="UP000053732">
    <property type="component" value="Unassembled WGS sequence"/>
</dbReference>
<evidence type="ECO:0000256" key="2">
    <source>
        <dbReference type="SAM" id="MobiDB-lite"/>
    </source>
</evidence>
<evidence type="ECO:0000313" key="4">
    <source>
        <dbReference type="EMBL" id="CRL30291.1"/>
    </source>
</evidence>
<proteinExistence type="predicted"/>
<keyword evidence="5" id="KW-1185">Reference proteome</keyword>
<evidence type="ECO:0000313" key="5">
    <source>
        <dbReference type="Proteomes" id="UP000053732"/>
    </source>
</evidence>
<dbReference type="EMBL" id="HG793181">
    <property type="protein sequence ID" value="CRL30291.1"/>
    <property type="molecule type" value="Genomic_DNA"/>
</dbReference>
<dbReference type="STRING" id="1429867.A0A0G4PVB2"/>
<dbReference type="GO" id="GO:0003676">
    <property type="term" value="F:nucleic acid binding"/>
    <property type="evidence" value="ECO:0007669"/>
    <property type="project" value="InterPro"/>
</dbReference>
<dbReference type="AlphaFoldDB" id="A0A0G4PVB2"/>